<evidence type="ECO:0000256" key="2">
    <source>
        <dbReference type="ARBA" id="ARBA00022448"/>
    </source>
</evidence>
<feature type="transmembrane region" description="Helical" evidence="6">
    <location>
        <begin position="295"/>
        <end position="315"/>
    </location>
</feature>
<feature type="transmembrane region" description="Helical" evidence="6">
    <location>
        <begin position="351"/>
        <end position="369"/>
    </location>
</feature>
<dbReference type="InterPro" id="IPR050495">
    <property type="entry name" value="ATG22/LtaA_families"/>
</dbReference>
<reference evidence="8 9" key="1">
    <citation type="submission" date="2020-02" db="EMBL/GenBank/DDBJ databases">
        <title>Flavobacteriaceae Psychroflexus bacterium YR1-1, complete genome.</title>
        <authorList>
            <person name="Li Y."/>
            <person name="Wu S."/>
        </authorList>
    </citation>
    <scope>NUCLEOTIDE SEQUENCE [LARGE SCALE GENOMIC DNA]</scope>
    <source>
        <strain evidence="8 9">YR1-1</strain>
    </source>
</reference>
<feature type="transmembrane region" description="Helical" evidence="6">
    <location>
        <begin position="390"/>
        <end position="409"/>
    </location>
</feature>
<dbReference type="PANTHER" id="PTHR23519">
    <property type="entry name" value="AUTOPHAGY-RELATED PROTEIN 22"/>
    <property type="match status" value="1"/>
</dbReference>
<feature type="transmembrane region" description="Helical" evidence="6">
    <location>
        <begin position="327"/>
        <end position="345"/>
    </location>
</feature>
<dbReference type="SUPFAM" id="SSF103473">
    <property type="entry name" value="MFS general substrate transporter"/>
    <property type="match status" value="1"/>
</dbReference>
<keyword evidence="3 6" id="KW-0812">Transmembrane</keyword>
<feature type="transmembrane region" description="Helical" evidence="6">
    <location>
        <begin position="260"/>
        <end position="283"/>
    </location>
</feature>
<evidence type="ECO:0000313" key="9">
    <source>
        <dbReference type="Proteomes" id="UP000478505"/>
    </source>
</evidence>
<evidence type="ECO:0000256" key="1">
    <source>
        <dbReference type="ARBA" id="ARBA00004127"/>
    </source>
</evidence>
<evidence type="ECO:0000313" key="8">
    <source>
        <dbReference type="EMBL" id="NEV93077.1"/>
    </source>
</evidence>
<gene>
    <name evidence="8" type="ORF">G3567_02805</name>
</gene>
<evidence type="ECO:0000256" key="3">
    <source>
        <dbReference type="ARBA" id="ARBA00022692"/>
    </source>
</evidence>
<feature type="transmembrane region" description="Helical" evidence="6">
    <location>
        <begin position="167"/>
        <end position="188"/>
    </location>
</feature>
<dbReference type="RefSeq" id="WP_164003816.1">
    <property type="nucleotide sequence ID" value="NZ_JAAIKD010000002.1"/>
</dbReference>
<dbReference type="Pfam" id="PF11700">
    <property type="entry name" value="ATG22"/>
    <property type="match status" value="1"/>
</dbReference>
<dbReference type="Gene3D" id="1.20.1250.20">
    <property type="entry name" value="MFS general substrate transporter like domains"/>
    <property type="match status" value="1"/>
</dbReference>
<protein>
    <submittedName>
        <fullName evidence="8">MFS transporter</fullName>
    </submittedName>
</protein>
<dbReference type="InterPro" id="IPR036259">
    <property type="entry name" value="MFS_trans_sf"/>
</dbReference>
<feature type="transmembrane region" description="Helical" evidence="6">
    <location>
        <begin position="126"/>
        <end position="146"/>
    </location>
</feature>
<keyword evidence="2" id="KW-0813">Transport</keyword>
<feature type="transmembrane region" description="Helical" evidence="6">
    <location>
        <begin position="70"/>
        <end position="90"/>
    </location>
</feature>
<feature type="transmembrane region" description="Helical" evidence="6">
    <location>
        <begin position="21"/>
        <end position="40"/>
    </location>
</feature>
<comment type="caution">
    <text evidence="8">The sequence shown here is derived from an EMBL/GenBank/DDBJ whole genome shotgun (WGS) entry which is preliminary data.</text>
</comment>
<dbReference type="PANTHER" id="PTHR23519:SF1">
    <property type="entry name" value="AUTOPHAGY-RELATED PROTEIN 22"/>
    <property type="match status" value="1"/>
</dbReference>
<feature type="transmembrane region" description="Helical" evidence="6">
    <location>
        <begin position="102"/>
        <end position="120"/>
    </location>
</feature>
<dbReference type="GO" id="GO:0022857">
    <property type="term" value="F:transmembrane transporter activity"/>
    <property type="evidence" value="ECO:0007669"/>
    <property type="project" value="InterPro"/>
</dbReference>
<dbReference type="EMBL" id="JAAIKD010000002">
    <property type="protein sequence ID" value="NEV93077.1"/>
    <property type="molecule type" value="Genomic_DNA"/>
</dbReference>
<feature type="transmembrane region" description="Helical" evidence="6">
    <location>
        <begin position="415"/>
        <end position="435"/>
    </location>
</feature>
<keyword evidence="9" id="KW-1185">Reference proteome</keyword>
<accession>A0A6B3R1Y6</accession>
<feature type="transmembrane region" description="Helical" evidence="6">
    <location>
        <begin position="200"/>
        <end position="222"/>
    </location>
</feature>
<keyword evidence="4 6" id="KW-1133">Transmembrane helix</keyword>
<dbReference type="PROSITE" id="PS50850">
    <property type="entry name" value="MFS"/>
    <property type="match status" value="1"/>
</dbReference>
<dbReference type="InterPro" id="IPR024671">
    <property type="entry name" value="Atg22-like"/>
</dbReference>
<dbReference type="Proteomes" id="UP000478505">
    <property type="component" value="Unassembled WGS sequence"/>
</dbReference>
<dbReference type="AlphaFoldDB" id="A0A6B3R1Y6"/>
<comment type="subcellular location">
    <subcellularLocation>
        <location evidence="1">Endomembrane system</location>
        <topology evidence="1">Multi-pass membrane protein</topology>
    </subcellularLocation>
</comment>
<sequence>MKEKLLPKGHQKLIHAWAFYDWANSVYPLVISSAIFPIYYGALTLAKNDQGLVVNDTVQFLGFSLNNDALISYVTGLAFILISVLSPLLGGMADYIGNKKNFMKFFNYLGAAACMGLFWFSIENLWFGLICYFFGLVGFWGSIVFYNSYLPDIAFRNQQDKASAKGFSLGYIGSVILLLICLILIQFYDSFGFESESLPTRISFILTGIWWLGFSQYTYAYLPKGNRKGQAKTKDLVLNGFRELKTTYKKIKSSLGFEPYLQAFFVYSMAVQTIMLIATYFGVGEIQWAEGESTTGLIVSILLIQLIAIVGANAASKLAGKFGNINILIAINIIWIGICIYAFFITQPLQFYITAFFVGLVMGGIQSLSRSTYSKYIPEDEKDTASFFSFYEVTEKIGIVIGMFMYGFIAQVTGSIRNAILFLILFFAGGIFLLFRLKMKTKT</sequence>
<feature type="domain" description="Major facilitator superfamily (MFS) profile" evidence="7">
    <location>
        <begin position="251"/>
        <end position="443"/>
    </location>
</feature>
<dbReference type="InterPro" id="IPR020846">
    <property type="entry name" value="MFS_dom"/>
</dbReference>
<name>A0A6B3R1Y6_9FLAO</name>
<keyword evidence="5 6" id="KW-0472">Membrane</keyword>
<evidence type="ECO:0000256" key="6">
    <source>
        <dbReference type="SAM" id="Phobius"/>
    </source>
</evidence>
<evidence type="ECO:0000259" key="7">
    <source>
        <dbReference type="PROSITE" id="PS50850"/>
    </source>
</evidence>
<evidence type="ECO:0000256" key="4">
    <source>
        <dbReference type="ARBA" id="ARBA00022989"/>
    </source>
</evidence>
<organism evidence="8 9">
    <name type="scientific">Psychroflexus aurantiacus</name>
    <dbReference type="NCBI Taxonomy" id="2709310"/>
    <lineage>
        <taxon>Bacteria</taxon>
        <taxon>Pseudomonadati</taxon>
        <taxon>Bacteroidota</taxon>
        <taxon>Flavobacteriia</taxon>
        <taxon>Flavobacteriales</taxon>
        <taxon>Flavobacteriaceae</taxon>
        <taxon>Psychroflexus</taxon>
    </lineage>
</organism>
<proteinExistence type="predicted"/>
<evidence type="ECO:0000256" key="5">
    <source>
        <dbReference type="ARBA" id="ARBA00023136"/>
    </source>
</evidence>
<dbReference type="GO" id="GO:0012505">
    <property type="term" value="C:endomembrane system"/>
    <property type="evidence" value="ECO:0007669"/>
    <property type="project" value="UniProtKB-SubCell"/>
</dbReference>